<evidence type="ECO:0000313" key="3">
    <source>
        <dbReference type="Proteomes" id="UP000565579"/>
    </source>
</evidence>
<dbReference type="EMBL" id="JACHMI010000001">
    <property type="protein sequence ID" value="MBB6545312.1"/>
    <property type="molecule type" value="Genomic_DNA"/>
</dbReference>
<gene>
    <name evidence="2" type="ORF">HD593_000107</name>
</gene>
<organism evidence="2 3">
    <name type="scientific">Nonomuraea rubra</name>
    <dbReference type="NCBI Taxonomy" id="46180"/>
    <lineage>
        <taxon>Bacteria</taxon>
        <taxon>Bacillati</taxon>
        <taxon>Actinomycetota</taxon>
        <taxon>Actinomycetes</taxon>
        <taxon>Streptosporangiales</taxon>
        <taxon>Streptosporangiaceae</taxon>
        <taxon>Nonomuraea</taxon>
    </lineage>
</organism>
<protein>
    <submittedName>
        <fullName evidence="2">Uncharacterized protein</fullName>
    </submittedName>
</protein>
<dbReference type="AlphaFoldDB" id="A0A7X0TVC9"/>
<dbReference type="Proteomes" id="UP000565579">
    <property type="component" value="Unassembled WGS sequence"/>
</dbReference>
<keyword evidence="1" id="KW-0732">Signal</keyword>
<evidence type="ECO:0000256" key="1">
    <source>
        <dbReference type="SAM" id="SignalP"/>
    </source>
</evidence>
<feature type="signal peptide" evidence="1">
    <location>
        <begin position="1"/>
        <end position="25"/>
    </location>
</feature>
<comment type="caution">
    <text evidence="2">The sequence shown here is derived from an EMBL/GenBank/DDBJ whole genome shotgun (WGS) entry which is preliminary data.</text>
</comment>
<feature type="chain" id="PRO_5030860656" evidence="1">
    <location>
        <begin position="26"/>
        <end position="139"/>
    </location>
</feature>
<keyword evidence="3" id="KW-1185">Reference proteome</keyword>
<sequence>MRIWRIVLLPVLVPVLSTSMAPAQAEVAPKRVLVELRKQGGFAGLNDRVIVFGNGCARLSRRTGPTIDKCLTAKEERRLRGQLRHLKIGRSQRAPQGADFITFTLAYDRRRASVYDLPATWQPVVRHLDQIMEKYWAPD</sequence>
<name>A0A7X0TVC9_9ACTN</name>
<dbReference type="RefSeq" id="WP_185100173.1">
    <property type="nucleotide sequence ID" value="NZ_BAAAXY010000284.1"/>
</dbReference>
<proteinExistence type="predicted"/>
<accession>A0A7X0TVC9</accession>
<evidence type="ECO:0000313" key="2">
    <source>
        <dbReference type="EMBL" id="MBB6545312.1"/>
    </source>
</evidence>
<reference evidence="2 3" key="1">
    <citation type="submission" date="2020-08" db="EMBL/GenBank/DDBJ databases">
        <title>Sequencing the genomes of 1000 actinobacteria strains.</title>
        <authorList>
            <person name="Klenk H.-P."/>
        </authorList>
    </citation>
    <scope>NUCLEOTIDE SEQUENCE [LARGE SCALE GENOMIC DNA]</scope>
    <source>
        <strain evidence="2 3">DSM 43768</strain>
    </source>
</reference>